<keyword evidence="2" id="KW-1185">Reference proteome</keyword>
<evidence type="ECO:0000313" key="1">
    <source>
        <dbReference type="EMBL" id="CAG8522163.1"/>
    </source>
</evidence>
<dbReference type="OrthoDB" id="2480005at2759"/>
<evidence type="ECO:0000313" key="2">
    <source>
        <dbReference type="Proteomes" id="UP000789572"/>
    </source>
</evidence>
<comment type="caution">
    <text evidence="1">The sequence shown here is derived from an EMBL/GenBank/DDBJ whole genome shotgun (WGS) entry which is preliminary data.</text>
</comment>
<proteinExistence type="predicted"/>
<sequence>MSTLIKQRTRKSKTTPANFDFTGKNAVMVVDKKSTRTKRSAKKDCSKCKRMLPITDRLENSIDILESLSEELIRTEDCIKNDMRFVAKDGINQEKLAAMSTSELSNYARFIALQLQLQTVPS</sequence>
<dbReference type="Proteomes" id="UP000789572">
    <property type="component" value="Unassembled WGS sequence"/>
</dbReference>
<protein>
    <submittedName>
        <fullName evidence="1">7043_t:CDS:1</fullName>
    </submittedName>
</protein>
<gene>
    <name evidence="1" type="ORF">POCULU_LOCUS3629</name>
</gene>
<organism evidence="1 2">
    <name type="scientific">Paraglomus occultum</name>
    <dbReference type="NCBI Taxonomy" id="144539"/>
    <lineage>
        <taxon>Eukaryota</taxon>
        <taxon>Fungi</taxon>
        <taxon>Fungi incertae sedis</taxon>
        <taxon>Mucoromycota</taxon>
        <taxon>Glomeromycotina</taxon>
        <taxon>Glomeromycetes</taxon>
        <taxon>Paraglomerales</taxon>
        <taxon>Paraglomeraceae</taxon>
        <taxon>Paraglomus</taxon>
    </lineage>
</organism>
<dbReference type="AlphaFoldDB" id="A0A9N9A746"/>
<reference evidence="1" key="1">
    <citation type="submission" date="2021-06" db="EMBL/GenBank/DDBJ databases">
        <authorList>
            <person name="Kallberg Y."/>
            <person name="Tangrot J."/>
            <person name="Rosling A."/>
        </authorList>
    </citation>
    <scope>NUCLEOTIDE SEQUENCE</scope>
    <source>
        <strain evidence="1">IA702</strain>
    </source>
</reference>
<accession>A0A9N9A746</accession>
<dbReference type="EMBL" id="CAJVPJ010000412">
    <property type="protein sequence ID" value="CAG8522163.1"/>
    <property type="molecule type" value="Genomic_DNA"/>
</dbReference>
<name>A0A9N9A746_9GLOM</name>